<feature type="transmembrane region" description="Helical" evidence="1">
    <location>
        <begin position="131"/>
        <end position="148"/>
    </location>
</feature>
<feature type="transmembrane region" description="Helical" evidence="1">
    <location>
        <begin position="102"/>
        <end position="124"/>
    </location>
</feature>
<keyword evidence="1" id="KW-1133">Transmembrane helix</keyword>
<feature type="transmembrane region" description="Helical" evidence="1">
    <location>
        <begin position="31"/>
        <end position="54"/>
    </location>
</feature>
<dbReference type="EMBL" id="UOEK01000034">
    <property type="protein sequence ID" value="VAV92933.1"/>
    <property type="molecule type" value="Genomic_DNA"/>
</dbReference>
<feature type="transmembrane region" description="Helical" evidence="1">
    <location>
        <begin position="414"/>
        <end position="436"/>
    </location>
</feature>
<evidence type="ECO:0000313" key="2">
    <source>
        <dbReference type="EMBL" id="VAV92933.1"/>
    </source>
</evidence>
<dbReference type="AlphaFoldDB" id="A0A3B0S9E2"/>
<keyword evidence="1" id="KW-0812">Transmembrane</keyword>
<name>A0A3B0S9E2_9ZZZZ</name>
<feature type="transmembrane region" description="Helical" evidence="1">
    <location>
        <begin position="184"/>
        <end position="200"/>
    </location>
</feature>
<proteinExistence type="predicted"/>
<protein>
    <submittedName>
        <fullName evidence="2">Uncharacterized protein</fullName>
    </submittedName>
</protein>
<accession>A0A3B0S9E2</accession>
<feature type="transmembrane region" description="Helical" evidence="1">
    <location>
        <begin position="443"/>
        <end position="463"/>
    </location>
</feature>
<gene>
    <name evidence="2" type="ORF">MNBD_ACTINO02-2312</name>
</gene>
<organism evidence="2">
    <name type="scientific">hydrothermal vent metagenome</name>
    <dbReference type="NCBI Taxonomy" id="652676"/>
    <lineage>
        <taxon>unclassified sequences</taxon>
        <taxon>metagenomes</taxon>
        <taxon>ecological metagenomes</taxon>
    </lineage>
</organism>
<sequence length="507" mass="56119">MKLNEGVDTGRYSHESDRYQPSQIWHRSPTFWVSIGLVTVVVAVILAVDIFPIITNDSLAYIGHSNSLQETGLVQFGYRQVGYPAFLAGVDLIATQFRMEPLLLTALAQRFIYLSALAFAAWLWRWRAAPLLALAILPTLLVYTNFILTEGLAIGLVLWYAVLTAWILRLGFPTSGDEIDRRTQRTIVVVGALVGAIYLALLTVRFQYSLAVFGFVAALYSMYRSGSSGRTAAKVVGATVFVLASSFLLVASRENAQEVGPFFPTVRGERSQFWATWQVTFKLTPENRVTGGLTELFAEGNPYTIMGQIDALPTYAEQQTAYDSAINQLIDNAGTSFVKERTNAFIGVLRGGRIDDVQGIVANAAATSFWTIEDSIYRTSAARRQGIKYFVDSYNQGRRIQPILTSPLAPLRTFPYFLSVFRWLLPISGLILLIGITRAPTRLLSMVGLATLLTTATVFGYFLMDNVRFVLIPLLFVVGIATGAVDTDWRHRKYGNDLSIADPIPNT</sequence>
<evidence type="ECO:0000256" key="1">
    <source>
        <dbReference type="SAM" id="Phobius"/>
    </source>
</evidence>
<keyword evidence="1" id="KW-0472">Membrane</keyword>
<feature type="transmembrane region" description="Helical" evidence="1">
    <location>
        <begin position="154"/>
        <end position="172"/>
    </location>
</feature>
<reference evidence="2" key="1">
    <citation type="submission" date="2018-06" db="EMBL/GenBank/DDBJ databases">
        <authorList>
            <person name="Zhirakovskaya E."/>
        </authorList>
    </citation>
    <scope>NUCLEOTIDE SEQUENCE</scope>
</reference>
<feature type="transmembrane region" description="Helical" evidence="1">
    <location>
        <begin position="469"/>
        <end position="485"/>
    </location>
</feature>